<dbReference type="Proteomes" id="UP001280581">
    <property type="component" value="Unassembled WGS sequence"/>
</dbReference>
<dbReference type="EMBL" id="WVTA01000016">
    <property type="protein sequence ID" value="KAK3201403.1"/>
    <property type="molecule type" value="Genomic_DNA"/>
</dbReference>
<evidence type="ECO:0000256" key="1">
    <source>
        <dbReference type="ARBA" id="ARBA00038376"/>
    </source>
</evidence>
<sequence length="222" mass="24638">CILGATGNTGISILKLLDKQAARSQTSAPDFHILIRSRSKLERLYPTALQNPRIKIFEGTISDQSVLKQCLQGTRVVFLAVAITDNKPGSTITMDTSKAVVEALESLRAQQVAFKPPKLIQLSAAPVDWKFLQHDAWFVRKLVTRANSNIYKDLAIAERYLRSQEDWLTTVFVLPGGLSFDEQYGHELSLTHSQDGCISFLDLAAGMIEAADDESGKWDMQN</sequence>
<protein>
    <recommendedName>
        <fullName evidence="2">NAD(P)-binding domain-containing protein</fullName>
    </recommendedName>
</protein>
<reference evidence="3 4" key="1">
    <citation type="submission" date="2021-02" db="EMBL/GenBank/DDBJ databases">
        <title>Genome assembly of Pseudopithomyces chartarum.</title>
        <authorList>
            <person name="Jauregui R."/>
            <person name="Singh J."/>
            <person name="Voisey C."/>
        </authorList>
    </citation>
    <scope>NUCLEOTIDE SEQUENCE [LARGE SCALE GENOMIC DNA]</scope>
    <source>
        <strain evidence="3 4">AGR01</strain>
    </source>
</reference>
<gene>
    <name evidence="3" type="ORF">GRF29_185g866444</name>
</gene>
<dbReference type="PANTHER" id="PTHR15020">
    <property type="entry name" value="FLAVIN REDUCTASE-RELATED"/>
    <property type="match status" value="1"/>
</dbReference>
<dbReference type="PANTHER" id="PTHR15020:SF50">
    <property type="entry name" value="UPF0659 PROTEIN YMR090W"/>
    <property type="match status" value="1"/>
</dbReference>
<organism evidence="3 4">
    <name type="scientific">Pseudopithomyces chartarum</name>
    <dbReference type="NCBI Taxonomy" id="1892770"/>
    <lineage>
        <taxon>Eukaryota</taxon>
        <taxon>Fungi</taxon>
        <taxon>Dikarya</taxon>
        <taxon>Ascomycota</taxon>
        <taxon>Pezizomycotina</taxon>
        <taxon>Dothideomycetes</taxon>
        <taxon>Pleosporomycetidae</taxon>
        <taxon>Pleosporales</taxon>
        <taxon>Massarineae</taxon>
        <taxon>Didymosphaeriaceae</taxon>
        <taxon>Pseudopithomyces</taxon>
    </lineage>
</organism>
<comment type="similarity">
    <text evidence="1">Belongs to the avfA family.</text>
</comment>
<feature type="non-terminal residue" evidence="3">
    <location>
        <position position="1"/>
    </location>
</feature>
<dbReference type="AlphaFoldDB" id="A0AAN6LQT8"/>
<feature type="non-terminal residue" evidence="3">
    <location>
        <position position="222"/>
    </location>
</feature>
<dbReference type="InterPro" id="IPR016040">
    <property type="entry name" value="NAD(P)-bd_dom"/>
</dbReference>
<accession>A0AAN6LQT8</accession>
<dbReference type="Pfam" id="PF13460">
    <property type="entry name" value="NAD_binding_10"/>
    <property type="match status" value="1"/>
</dbReference>
<name>A0AAN6LQT8_9PLEO</name>
<dbReference type="Gene3D" id="3.40.50.720">
    <property type="entry name" value="NAD(P)-binding Rossmann-like Domain"/>
    <property type="match status" value="1"/>
</dbReference>
<evidence type="ECO:0000313" key="3">
    <source>
        <dbReference type="EMBL" id="KAK3201403.1"/>
    </source>
</evidence>
<evidence type="ECO:0000313" key="4">
    <source>
        <dbReference type="Proteomes" id="UP001280581"/>
    </source>
</evidence>
<dbReference type="SUPFAM" id="SSF51735">
    <property type="entry name" value="NAD(P)-binding Rossmann-fold domains"/>
    <property type="match status" value="1"/>
</dbReference>
<keyword evidence="4" id="KW-1185">Reference proteome</keyword>
<feature type="domain" description="NAD(P)-binding" evidence="2">
    <location>
        <begin position="4"/>
        <end position="213"/>
    </location>
</feature>
<dbReference type="InterPro" id="IPR036291">
    <property type="entry name" value="NAD(P)-bd_dom_sf"/>
</dbReference>
<proteinExistence type="inferred from homology"/>
<evidence type="ECO:0000259" key="2">
    <source>
        <dbReference type="Pfam" id="PF13460"/>
    </source>
</evidence>
<comment type="caution">
    <text evidence="3">The sequence shown here is derived from an EMBL/GenBank/DDBJ whole genome shotgun (WGS) entry which is preliminary data.</text>
</comment>